<dbReference type="InterPro" id="IPR011990">
    <property type="entry name" value="TPR-like_helical_dom_sf"/>
</dbReference>
<reference evidence="2 3" key="1">
    <citation type="submission" date="2024-02" db="EMBL/GenBank/DDBJ databases">
        <title>High-quality chromosome-scale genome assembly of Pensacola bahiagrass (Paspalum notatum Flugge var. saurae).</title>
        <authorList>
            <person name="Vega J.M."/>
            <person name="Podio M."/>
            <person name="Orjuela J."/>
            <person name="Siena L.A."/>
            <person name="Pessino S.C."/>
            <person name="Combes M.C."/>
            <person name="Mariac C."/>
            <person name="Albertini E."/>
            <person name="Pupilli F."/>
            <person name="Ortiz J.P.A."/>
            <person name="Leblanc O."/>
        </authorList>
    </citation>
    <scope>NUCLEOTIDE SEQUENCE [LARGE SCALE GENOMIC DNA]</scope>
    <source>
        <strain evidence="2">R1</strain>
        <tissue evidence="2">Leaf</tissue>
    </source>
</reference>
<dbReference type="PANTHER" id="PTHR26312">
    <property type="entry name" value="TETRATRICOPEPTIDE REPEAT PROTEIN 5"/>
    <property type="match status" value="1"/>
</dbReference>
<protein>
    <submittedName>
        <fullName evidence="2">Uncharacterized protein</fullName>
    </submittedName>
</protein>
<dbReference type="AlphaFoldDB" id="A0AAQ3SPB9"/>
<name>A0AAQ3SPB9_PASNO</name>
<accession>A0AAQ3SPB9</accession>
<dbReference type="SUPFAM" id="SSF48452">
    <property type="entry name" value="TPR-like"/>
    <property type="match status" value="1"/>
</dbReference>
<dbReference type="Gene3D" id="1.25.40.10">
    <property type="entry name" value="Tetratricopeptide repeat domain"/>
    <property type="match status" value="1"/>
</dbReference>
<dbReference type="EMBL" id="CP144746">
    <property type="protein sequence ID" value="WVZ57774.1"/>
    <property type="molecule type" value="Genomic_DNA"/>
</dbReference>
<proteinExistence type="predicted"/>
<organism evidence="2 3">
    <name type="scientific">Paspalum notatum var. saurae</name>
    <dbReference type="NCBI Taxonomy" id="547442"/>
    <lineage>
        <taxon>Eukaryota</taxon>
        <taxon>Viridiplantae</taxon>
        <taxon>Streptophyta</taxon>
        <taxon>Embryophyta</taxon>
        <taxon>Tracheophyta</taxon>
        <taxon>Spermatophyta</taxon>
        <taxon>Magnoliopsida</taxon>
        <taxon>Liliopsida</taxon>
        <taxon>Poales</taxon>
        <taxon>Poaceae</taxon>
        <taxon>PACMAD clade</taxon>
        <taxon>Panicoideae</taxon>
        <taxon>Andropogonodae</taxon>
        <taxon>Paspaleae</taxon>
        <taxon>Paspalinae</taxon>
        <taxon>Paspalum</taxon>
    </lineage>
</organism>
<feature type="region of interest" description="Disordered" evidence="1">
    <location>
        <begin position="30"/>
        <end position="70"/>
    </location>
</feature>
<evidence type="ECO:0000256" key="1">
    <source>
        <dbReference type="SAM" id="MobiDB-lite"/>
    </source>
</evidence>
<evidence type="ECO:0000313" key="2">
    <source>
        <dbReference type="EMBL" id="WVZ57774.1"/>
    </source>
</evidence>
<feature type="compositionally biased region" description="Gly residues" evidence="1">
    <location>
        <begin position="149"/>
        <end position="174"/>
    </location>
</feature>
<gene>
    <name evidence="2" type="ORF">U9M48_008117</name>
</gene>
<feature type="region of interest" description="Disordered" evidence="1">
    <location>
        <begin position="133"/>
        <end position="174"/>
    </location>
</feature>
<keyword evidence="3" id="KW-1185">Reference proteome</keyword>
<evidence type="ECO:0000313" key="3">
    <source>
        <dbReference type="Proteomes" id="UP001341281"/>
    </source>
</evidence>
<dbReference type="Proteomes" id="UP001341281">
    <property type="component" value="Chromosome 02"/>
</dbReference>
<sequence>MPTPVADAVDLAVTCQAYLLSSPPLAPAIKLTTQASQPRAAAEPTHPSPPGDAPLLSDPRAMEATSTRLTRSVSLSAARLRRSGTARFPPSTSPRAAPALPLRRARSDAALAARPAVLLRGAAIPAILEVDERETRSEGDGKAPAGVLDGAGAGAGGSGNSPGGGRGGRGGGQGSGCGMGEYYRRVLRVDPGNPLLLRNYGAYLHDVERDLGGAEACYARALLACPGDADLLSRYARVIWEARQEKDRAEAYFERAVEAAPDDCYVLGSYASFLWDAEEDDDGEADEATAPASCGSTALAVPAC</sequence>
<dbReference type="PANTHER" id="PTHR26312:SF123">
    <property type="entry name" value="TETRATRICOPEPTIDE REPEAT (TPR)-LIKE SUPERFAMILY PROTEIN"/>
    <property type="match status" value="1"/>
</dbReference>